<organism evidence="8 9">
    <name type="scientific">Thermanaerosceptrum fracticalcis</name>
    <dbReference type="NCBI Taxonomy" id="1712410"/>
    <lineage>
        <taxon>Bacteria</taxon>
        <taxon>Bacillati</taxon>
        <taxon>Bacillota</taxon>
        <taxon>Clostridia</taxon>
        <taxon>Eubacteriales</taxon>
        <taxon>Peptococcaceae</taxon>
        <taxon>Thermanaerosceptrum</taxon>
    </lineage>
</organism>
<dbReference type="AlphaFoldDB" id="A0A7G6E7Q3"/>
<evidence type="ECO:0000256" key="1">
    <source>
        <dbReference type="ARBA" id="ARBA00023239"/>
    </source>
</evidence>
<keyword evidence="9" id="KW-1185">Reference proteome</keyword>
<evidence type="ECO:0000256" key="4">
    <source>
        <dbReference type="ARBA" id="ARBA00023471"/>
    </source>
</evidence>
<dbReference type="InterPro" id="IPR053953">
    <property type="entry name" value="NirdL-like_HTH"/>
</dbReference>
<sequence>MPFSPLDKAIIRELQGNIPLEPRPFLRIAQRLDIPEEMLLEKIREFREKGYIRRFGAALRHREMGLKANPMIVWRVPEQLIDIVGRKIAAYPQVTHCYHRPPLPKFPYNLFSMIHSETEEECFNLAAKISRETGITEYQLLFSTAELKKTSMKYFME</sequence>
<dbReference type="OrthoDB" id="9806536at2"/>
<dbReference type="RefSeq" id="WP_034420750.1">
    <property type="nucleotide sequence ID" value="NZ_CP045798.1"/>
</dbReference>
<evidence type="ECO:0000256" key="5">
    <source>
        <dbReference type="ARBA" id="ARBA00048470"/>
    </source>
</evidence>
<comment type="similarity">
    <text evidence="3">Belongs to the Ahb/Nir family.</text>
</comment>
<evidence type="ECO:0000259" key="6">
    <source>
        <dbReference type="Pfam" id="PF17805"/>
    </source>
</evidence>
<dbReference type="InterPro" id="IPR040523">
    <property type="entry name" value="AsnC_trans_reg2"/>
</dbReference>
<dbReference type="Proteomes" id="UP000515847">
    <property type="component" value="Chromosome"/>
</dbReference>
<accession>A0A7G6E7Q3</accession>
<dbReference type="GO" id="GO:0016829">
    <property type="term" value="F:lyase activity"/>
    <property type="evidence" value="ECO:0007669"/>
    <property type="project" value="UniProtKB-KW"/>
</dbReference>
<dbReference type="KEGG" id="tfr:BR63_18650"/>
<protein>
    <recommendedName>
        <fullName evidence="4">siroheme decarboxylase</fullName>
        <ecNumber evidence="4">4.1.1.111</ecNumber>
    </recommendedName>
</protein>
<evidence type="ECO:0000313" key="8">
    <source>
        <dbReference type="EMBL" id="QNB48107.1"/>
    </source>
</evidence>
<comment type="pathway">
    <text evidence="2">Porphyrin-containing compound metabolism.</text>
</comment>
<feature type="domain" description="Siroheme decarboxylase AsnC-like ligand binding" evidence="6">
    <location>
        <begin position="64"/>
        <end position="148"/>
    </location>
</feature>
<evidence type="ECO:0000259" key="7">
    <source>
        <dbReference type="Pfam" id="PF22451"/>
    </source>
</evidence>
<gene>
    <name evidence="8" type="ORF">BR63_18650</name>
</gene>
<comment type="catalytic activity">
    <reaction evidence="5">
        <text>siroheme + 2 H(+) = 12,18-didecarboxysiroheme + 2 CO2</text>
        <dbReference type="Rhea" id="RHEA:19093"/>
        <dbReference type="ChEBI" id="CHEBI:15378"/>
        <dbReference type="ChEBI" id="CHEBI:16526"/>
        <dbReference type="ChEBI" id="CHEBI:60052"/>
        <dbReference type="ChEBI" id="CHEBI:140497"/>
        <dbReference type="EC" id="4.1.1.111"/>
    </reaction>
</comment>
<feature type="domain" description="Siroheme decarboxylase NirL-like HTH" evidence="7">
    <location>
        <begin position="7"/>
        <end position="53"/>
    </location>
</feature>
<dbReference type="InterPro" id="IPR050684">
    <property type="entry name" value="HTH-Siroheme_Decarb"/>
</dbReference>
<proteinExistence type="inferred from homology"/>
<name>A0A7G6E7Q3_THEFR</name>
<keyword evidence="1" id="KW-0456">Lyase</keyword>
<dbReference type="InterPro" id="IPR036390">
    <property type="entry name" value="WH_DNA-bd_sf"/>
</dbReference>
<evidence type="ECO:0000256" key="2">
    <source>
        <dbReference type="ARBA" id="ARBA00023444"/>
    </source>
</evidence>
<dbReference type="EMBL" id="CP045798">
    <property type="protein sequence ID" value="QNB48107.1"/>
    <property type="molecule type" value="Genomic_DNA"/>
</dbReference>
<dbReference type="Pfam" id="PF17805">
    <property type="entry name" value="AsnC_trans_reg2"/>
    <property type="match status" value="1"/>
</dbReference>
<dbReference type="Pfam" id="PF22451">
    <property type="entry name" value="NirdL-like_HTH"/>
    <property type="match status" value="1"/>
</dbReference>
<dbReference type="Gene3D" id="3.30.70.3460">
    <property type="match status" value="1"/>
</dbReference>
<dbReference type="PANTHER" id="PTHR43413">
    <property type="entry name" value="TRANSCRIPTIONAL REGULATOR, ASNC FAMILY"/>
    <property type="match status" value="1"/>
</dbReference>
<dbReference type="EC" id="4.1.1.111" evidence="4"/>
<evidence type="ECO:0000256" key="3">
    <source>
        <dbReference type="ARBA" id="ARBA00023457"/>
    </source>
</evidence>
<evidence type="ECO:0000313" key="9">
    <source>
        <dbReference type="Proteomes" id="UP000515847"/>
    </source>
</evidence>
<dbReference type="SUPFAM" id="SSF46785">
    <property type="entry name" value="Winged helix' DNA-binding domain"/>
    <property type="match status" value="1"/>
</dbReference>
<reference evidence="8 9" key="1">
    <citation type="journal article" date="2019" name="Front. Microbiol.">
        <title>Thermoanaerosceptrum fracticalcis gen. nov. sp. nov., a Novel Fumarate-Fermenting Microorganism From a Deep Fractured Carbonate Aquifer of the US Great Basin.</title>
        <authorList>
            <person name="Hamilton-Brehm S.D."/>
            <person name="Stewart L.E."/>
            <person name="Zavarin M."/>
            <person name="Caldwell M."/>
            <person name="Lawson P.A."/>
            <person name="Onstott T.C."/>
            <person name="Grzymski J."/>
            <person name="Neveux I."/>
            <person name="Lollar B.S."/>
            <person name="Russell C.E."/>
            <person name="Moser D.P."/>
        </authorList>
    </citation>
    <scope>NUCLEOTIDE SEQUENCE [LARGE SCALE GENOMIC DNA]</scope>
    <source>
        <strain evidence="8 9">DRI-13</strain>
    </source>
</reference>
<dbReference type="PANTHER" id="PTHR43413:SF1">
    <property type="entry name" value="SIROHEME DECARBOXYLASE NIRL SUBUNIT"/>
    <property type="match status" value="1"/>
</dbReference>